<keyword evidence="2" id="KW-0687">Ribonucleoprotein</keyword>
<evidence type="ECO:0000313" key="3">
    <source>
        <dbReference type="Proteomes" id="UP000525923"/>
    </source>
</evidence>
<dbReference type="OrthoDB" id="2649700at2"/>
<sequence>MDGTWYLPVLAMLMLGAYLLFSSLDKRIKALEKRVSELAVGTRPETELAVNEELRKLLHHGKTIEAVRKAREEFGMSLLDAKRYVDKL</sequence>
<gene>
    <name evidence="2" type="ORF">HNQ44_000381</name>
</gene>
<dbReference type="AlphaFoldDB" id="A0A7W8FQX9"/>
<dbReference type="RefSeq" id="WP_135503750.1">
    <property type="nucleotide sequence ID" value="NZ_JACHHE010000001.1"/>
</dbReference>
<keyword evidence="2" id="KW-0689">Ribosomal protein</keyword>
<accession>A0A7W8FQX9</accession>
<comment type="caution">
    <text evidence="2">The sequence shown here is derived from an EMBL/GenBank/DDBJ whole genome shotgun (WGS) entry which is preliminary data.</text>
</comment>
<protein>
    <submittedName>
        <fullName evidence="2">Ribosomal protein L7/L12</fullName>
    </submittedName>
</protein>
<reference evidence="2 3" key="1">
    <citation type="submission" date="2020-08" db="EMBL/GenBank/DDBJ databases">
        <title>Genomic Encyclopedia of Type Strains, Phase IV (KMG-IV): sequencing the most valuable type-strain genomes for metagenomic binning, comparative biology and taxonomic classification.</title>
        <authorList>
            <person name="Goeker M."/>
        </authorList>
    </citation>
    <scope>NUCLEOTIDE SEQUENCE [LARGE SCALE GENOMIC DNA]</scope>
    <source>
        <strain evidence="2 3">DSM 15895</strain>
    </source>
</reference>
<organism evidence="2 3">
    <name type="scientific">Planococcus koreensis</name>
    <dbReference type="NCBI Taxonomy" id="112331"/>
    <lineage>
        <taxon>Bacteria</taxon>
        <taxon>Bacillati</taxon>
        <taxon>Bacillota</taxon>
        <taxon>Bacilli</taxon>
        <taxon>Bacillales</taxon>
        <taxon>Caryophanaceae</taxon>
        <taxon>Planococcus</taxon>
    </lineage>
</organism>
<dbReference type="EMBL" id="JACHHE010000001">
    <property type="protein sequence ID" value="MBB5178959.1"/>
    <property type="molecule type" value="Genomic_DNA"/>
</dbReference>
<keyword evidence="1" id="KW-1133">Transmembrane helix</keyword>
<keyword evidence="3" id="KW-1185">Reference proteome</keyword>
<evidence type="ECO:0000256" key="1">
    <source>
        <dbReference type="SAM" id="Phobius"/>
    </source>
</evidence>
<keyword evidence="1" id="KW-0812">Transmembrane</keyword>
<keyword evidence="1" id="KW-0472">Membrane</keyword>
<evidence type="ECO:0000313" key="2">
    <source>
        <dbReference type="EMBL" id="MBB5178959.1"/>
    </source>
</evidence>
<dbReference type="GO" id="GO:0005840">
    <property type="term" value="C:ribosome"/>
    <property type="evidence" value="ECO:0007669"/>
    <property type="project" value="UniProtKB-KW"/>
</dbReference>
<proteinExistence type="predicted"/>
<feature type="transmembrane region" description="Helical" evidence="1">
    <location>
        <begin position="6"/>
        <end position="24"/>
    </location>
</feature>
<dbReference type="Proteomes" id="UP000525923">
    <property type="component" value="Unassembled WGS sequence"/>
</dbReference>
<name>A0A7W8FQX9_9BACL</name>